<dbReference type="InterPro" id="IPR005162">
    <property type="entry name" value="Retrotrans_gag_dom"/>
</dbReference>
<dbReference type="SUPFAM" id="SSF50630">
    <property type="entry name" value="Acid proteases"/>
    <property type="match status" value="1"/>
</dbReference>
<feature type="region of interest" description="Disordered" evidence="16">
    <location>
        <begin position="31"/>
        <end position="65"/>
    </location>
</feature>
<accession>A0AAP0BDE1</accession>
<keyword evidence="11" id="KW-0695">RNA-directed DNA polymerase</keyword>
<dbReference type="CDD" id="cd01647">
    <property type="entry name" value="RT_LTR"/>
    <property type="match status" value="1"/>
</dbReference>
<name>A0AAP0BDE1_9ASPA</name>
<dbReference type="InterPro" id="IPR056924">
    <property type="entry name" value="SH3_Tf2-1"/>
</dbReference>
<keyword evidence="8" id="KW-0378">Hydrolase</keyword>
<dbReference type="CDD" id="cd09274">
    <property type="entry name" value="RNase_HI_RT_Ty3"/>
    <property type="match status" value="1"/>
</dbReference>
<dbReference type="FunFam" id="3.10.10.10:FF:000007">
    <property type="entry name" value="Retrovirus-related Pol polyprotein from transposon 17.6-like Protein"/>
    <property type="match status" value="1"/>
</dbReference>
<dbReference type="Gene3D" id="3.30.420.10">
    <property type="entry name" value="Ribonuclease H-like superfamily/Ribonuclease H"/>
    <property type="match status" value="1"/>
</dbReference>
<keyword evidence="9" id="KW-0460">Magnesium</keyword>
<dbReference type="InterPro" id="IPR050951">
    <property type="entry name" value="Retrovirus_Pol_polyprotein"/>
</dbReference>
<reference evidence="19 20" key="1">
    <citation type="journal article" date="2022" name="Nat. Plants">
        <title>Genomes of leafy and leafless Platanthera orchids illuminate the evolution of mycoheterotrophy.</title>
        <authorList>
            <person name="Li M.H."/>
            <person name="Liu K.W."/>
            <person name="Li Z."/>
            <person name="Lu H.C."/>
            <person name="Ye Q.L."/>
            <person name="Zhang D."/>
            <person name="Wang J.Y."/>
            <person name="Li Y.F."/>
            <person name="Zhong Z.M."/>
            <person name="Liu X."/>
            <person name="Yu X."/>
            <person name="Liu D.K."/>
            <person name="Tu X.D."/>
            <person name="Liu B."/>
            <person name="Hao Y."/>
            <person name="Liao X.Y."/>
            <person name="Jiang Y.T."/>
            <person name="Sun W.H."/>
            <person name="Chen J."/>
            <person name="Chen Y.Q."/>
            <person name="Ai Y."/>
            <person name="Zhai J.W."/>
            <person name="Wu S.S."/>
            <person name="Zhou Z."/>
            <person name="Hsiao Y.Y."/>
            <person name="Wu W.L."/>
            <person name="Chen Y.Y."/>
            <person name="Lin Y.F."/>
            <person name="Hsu J.L."/>
            <person name="Li C.Y."/>
            <person name="Wang Z.W."/>
            <person name="Zhao X."/>
            <person name="Zhong W.Y."/>
            <person name="Ma X.K."/>
            <person name="Ma L."/>
            <person name="Huang J."/>
            <person name="Chen G.Z."/>
            <person name="Huang M.Z."/>
            <person name="Huang L."/>
            <person name="Peng D.H."/>
            <person name="Luo Y.B."/>
            <person name="Zou S.Q."/>
            <person name="Chen S.P."/>
            <person name="Lan S."/>
            <person name="Tsai W.C."/>
            <person name="Van de Peer Y."/>
            <person name="Liu Z.J."/>
        </authorList>
    </citation>
    <scope>NUCLEOTIDE SEQUENCE [LARGE SCALE GENOMIC DNA]</scope>
    <source>
        <strain evidence="19">Lor287</strain>
    </source>
</reference>
<evidence type="ECO:0000256" key="2">
    <source>
        <dbReference type="ARBA" id="ARBA00022679"/>
    </source>
</evidence>
<dbReference type="GO" id="GO:0015074">
    <property type="term" value="P:DNA integration"/>
    <property type="evidence" value="ECO:0007669"/>
    <property type="project" value="UniProtKB-KW"/>
</dbReference>
<dbReference type="PROSITE" id="PS50994">
    <property type="entry name" value="INTEGRASE"/>
    <property type="match status" value="1"/>
</dbReference>
<dbReference type="Gene3D" id="3.10.10.10">
    <property type="entry name" value="HIV Type 1 Reverse Transcriptase, subunit A, domain 1"/>
    <property type="match status" value="1"/>
</dbReference>
<feature type="compositionally biased region" description="Pro residues" evidence="16">
    <location>
        <begin position="239"/>
        <end position="253"/>
    </location>
</feature>
<evidence type="ECO:0000256" key="6">
    <source>
        <dbReference type="ARBA" id="ARBA00022750"/>
    </source>
</evidence>
<keyword evidence="10" id="KW-0229">DNA integration</keyword>
<protein>
    <recommendedName>
        <fullName evidence="21">Reverse transcriptase</fullName>
    </recommendedName>
</protein>
<evidence type="ECO:0000256" key="5">
    <source>
        <dbReference type="ARBA" id="ARBA00022723"/>
    </source>
</evidence>
<dbReference type="Gene3D" id="3.30.70.270">
    <property type="match status" value="2"/>
</dbReference>
<keyword evidence="6" id="KW-0064">Aspartyl protease</keyword>
<dbReference type="Pfam" id="PF03732">
    <property type="entry name" value="Retrotrans_gag"/>
    <property type="match status" value="1"/>
</dbReference>
<evidence type="ECO:0000256" key="12">
    <source>
        <dbReference type="ARBA" id="ARBA00022932"/>
    </source>
</evidence>
<keyword evidence="5" id="KW-0479">Metal-binding</keyword>
<dbReference type="FunFam" id="3.30.420.10:FF:000219">
    <property type="entry name" value="Putative retroelement"/>
    <property type="match status" value="1"/>
</dbReference>
<dbReference type="InterPro" id="IPR000477">
    <property type="entry name" value="RT_dom"/>
</dbReference>
<dbReference type="InterPro" id="IPR043502">
    <property type="entry name" value="DNA/RNA_pol_sf"/>
</dbReference>
<evidence type="ECO:0000256" key="4">
    <source>
        <dbReference type="ARBA" id="ARBA00022722"/>
    </source>
</evidence>
<feature type="region of interest" description="Disordered" evidence="16">
    <location>
        <begin position="224"/>
        <end position="268"/>
    </location>
</feature>
<evidence type="ECO:0000313" key="19">
    <source>
        <dbReference type="EMBL" id="KAK8936216.1"/>
    </source>
</evidence>
<comment type="caution">
    <text evidence="19">The sequence shown here is derived from an EMBL/GenBank/DDBJ whole genome shotgun (WGS) entry which is preliminary data.</text>
</comment>
<evidence type="ECO:0000313" key="20">
    <source>
        <dbReference type="Proteomes" id="UP001418222"/>
    </source>
</evidence>
<evidence type="ECO:0000256" key="15">
    <source>
        <dbReference type="ARBA" id="ARBA00023268"/>
    </source>
</evidence>
<evidence type="ECO:0000259" key="17">
    <source>
        <dbReference type="PROSITE" id="PS50878"/>
    </source>
</evidence>
<feature type="compositionally biased region" description="Polar residues" evidence="16">
    <location>
        <begin position="46"/>
        <end position="55"/>
    </location>
</feature>
<gene>
    <name evidence="19" type="ORF">KSP39_PZI014037</name>
</gene>
<proteinExistence type="predicted"/>
<dbReference type="PROSITE" id="PS50878">
    <property type="entry name" value="RT_POL"/>
    <property type="match status" value="1"/>
</dbReference>
<dbReference type="Pfam" id="PF08284">
    <property type="entry name" value="RVP_2"/>
    <property type="match status" value="1"/>
</dbReference>
<evidence type="ECO:0000256" key="10">
    <source>
        <dbReference type="ARBA" id="ARBA00022908"/>
    </source>
</evidence>
<evidence type="ECO:0000256" key="16">
    <source>
        <dbReference type="SAM" id="MobiDB-lite"/>
    </source>
</evidence>
<dbReference type="InterPro" id="IPR043128">
    <property type="entry name" value="Rev_trsase/Diguanyl_cyclase"/>
</dbReference>
<evidence type="ECO:0000256" key="1">
    <source>
        <dbReference type="ARBA" id="ARBA00022670"/>
    </source>
</evidence>
<evidence type="ECO:0000256" key="9">
    <source>
        <dbReference type="ARBA" id="ARBA00022842"/>
    </source>
</evidence>
<evidence type="ECO:0000259" key="18">
    <source>
        <dbReference type="PROSITE" id="PS50994"/>
    </source>
</evidence>
<dbReference type="SUPFAM" id="SSF56672">
    <property type="entry name" value="DNA/RNA polymerases"/>
    <property type="match status" value="1"/>
</dbReference>
<evidence type="ECO:0000256" key="3">
    <source>
        <dbReference type="ARBA" id="ARBA00022695"/>
    </source>
</evidence>
<dbReference type="GO" id="GO:0006508">
    <property type="term" value="P:proteolysis"/>
    <property type="evidence" value="ECO:0007669"/>
    <property type="project" value="UniProtKB-KW"/>
</dbReference>
<dbReference type="Pfam" id="PF17919">
    <property type="entry name" value="RT_RNaseH_2"/>
    <property type="match status" value="1"/>
</dbReference>
<evidence type="ECO:0000256" key="8">
    <source>
        <dbReference type="ARBA" id="ARBA00022801"/>
    </source>
</evidence>
<keyword evidence="14" id="KW-0233">DNA recombination</keyword>
<evidence type="ECO:0000256" key="11">
    <source>
        <dbReference type="ARBA" id="ARBA00022918"/>
    </source>
</evidence>
<evidence type="ECO:0008006" key="21">
    <source>
        <dbReference type="Google" id="ProtNLM"/>
    </source>
</evidence>
<dbReference type="InterPro" id="IPR041588">
    <property type="entry name" value="Integrase_H2C2"/>
</dbReference>
<dbReference type="Gene3D" id="3.10.20.370">
    <property type="match status" value="1"/>
</dbReference>
<keyword evidence="2" id="KW-0808">Transferase</keyword>
<dbReference type="FunFam" id="3.30.70.270:FF:000020">
    <property type="entry name" value="Transposon Tf2-6 polyprotein-like Protein"/>
    <property type="match status" value="1"/>
</dbReference>
<keyword evidence="4" id="KW-0540">Nuclease</keyword>
<keyword evidence="15" id="KW-0511">Multifunctional enzyme</keyword>
<dbReference type="PANTHER" id="PTHR37984">
    <property type="entry name" value="PROTEIN CBG26694"/>
    <property type="match status" value="1"/>
</dbReference>
<dbReference type="Pfam" id="PF00665">
    <property type="entry name" value="rve"/>
    <property type="match status" value="1"/>
</dbReference>
<keyword evidence="12" id="KW-0239">DNA-directed DNA polymerase</keyword>
<dbReference type="InterPro" id="IPR021109">
    <property type="entry name" value="Peptidase_aspartic_dom_sf"/>
</dbReference>
<evidence type="ECO:0000256" key="7">
    <source>
        <dbReference type="ARBA" id="ARBA00022759"/>
    </source>
</evidence>
<feature type="domain" description="Reverse transcriptase" evidence="17">
    <location>
        <begin position="538"/>
        <end position="717"/>
    </location>
</feature>
<dbReference type="Proteomes" id="UP001418222">
    <property type="component" value="Unassembled WGS sequence"/>
</dbReference>
<feature type="domain" description="Integrase catalytic" evidence="18">
    <location>
        <begin position="1053"/>
        <end position="1217"/>
    </location>
</feature>
<keyword evidence="7" id="KW-0255">Endonuclease</keyword>
<keyword evidence="1" id="KW-0645">Protease</keyword>
<dbReference type="InterPro" id="IPR041577">
    <property type="entry name" value="RT_RNaseH_2"/>
</dbReference>
<dbReference type="PANTHER" id="PTHR37984:SF5">
    <property type="entry name" value="PROTEIN NYNRIN-LIKE"/>
    <property type="match status" value="1"/>
</dbReference>
<dbReference type="SUPFAM" id="SSF53098">
    <property type="entry name" value="Ribonuclease H-like"/>
    <property type="match status" value="1"/>
</dbReference>
<dbReference type="InterPro" id="IPR012337">
    <property type="entry name" value="RNaseH-like_sf"/>
</dbReference>
<dbReference type="Pfam" id="PF24626">
    <property type="entry name" value="SH3_Tf2-1"/>
    <property type="match status" value="1"/>
</dbReference>
<dbReference type="GO" id="GO:0006310">
    <property type="term" value="P:DNA recombination"/>
    <property type="evidence" value="ECO:0007669"/>
    <property type="project" value="UniProtKB-KW"/>
</dbReference>
<dbReference type="GO" id="GO:0003677">
    <property type="term" value="F:DNA binding"/>
    <property type="evidence" value="ECO:0007669"/>
    <property type="project" value="UniProtKB-KW"/>
</dbReference>
<dbReference type="Gene3D" id="1.10.340.70">
    <property type="match status" value="1"/>
</dbReference>
<dbReference type="CDD" id="cd00303">
    <property type="entry name" value="retropepsin_like"/>
    <property type="match status" value="1"/>
</dbReference>
<sequence length="1390" mass="157008">MGDSSPSLTQIMELFQKLIADKMDVITTRLDSIQGTPPHPQPQPPANSSTASQHDPTPFRTEPSQFHRSVRMDFPIFEGRDDPLPWLQRCEFYFNNQQVSEEDKVGLASFHLLGAAQLWVTQLLREQPDATWEDFRASCTLRFGPAMPGNPLGDLIALKHTGSMDTYLERFQLLLSRASTVLPSQQVPLFTAGLPDRLRWDVEFQKPTDLLHAMSLARAFDYRSAIDRPPPPPRRDFPAPRPANPIPSPPPSNAAPGRTPYRRRLSRPEMDARRAKGLCFNCEEQFTPSHRCKLLFWLEFDDSPDNEEPDGEDLGDPQLSLHALAGPREGSTIQLYITIGGHALLALLDTGSTHNFLGREKAGQLGLTYVARTNVKVAVANGQHMTCPGVCRRVEFLVEDYPFQTDLFVIDLRGFDVVLGVRWLRTLGPITWDFDRLTISWQAGTRSVRWHGTAPSTSPVSYLVSPILPHIGDEGPPDLSKVLQAFPDIFTGQLLFPPRRQQDHRICLLPGAAPVVVRPYRYPYLQKDEIERQCDLLLQHGLIRRSVSPFSSPVLLVHKKDNTWRMCVDYRALNAITVKDKFPIPVVEELLDELHGACYFTKLDLSSGYHQVRMAESDVEKTAFRTHHGHFEFLVMPFGLTNAPSTFQALMNEVFHSILRKYVLVFFDDILVYSRSWEEHLDHLQTVLTLVQSHHLILKASKCSFGQRSVAYLGHIVDNTGVSADPAKLQGVADWPLPSSTSELRGFLGLTGYYRRFIRDYGTIAAPLMALLRKDAFLWSDAATQAFRALQAALQSAPVLSLPDFTAPFLIECDASGVGYGAVLHQGGHPIAYFSRPTAAHHRKLPAYEQELIGLAKAVQHWRPYLWGRSFTIRTDHYSLKYLLEQRLTTVPQQRWVSKLLGFDFQVEHKAGALNRAADALSRRDTPPTGALLAISFPTAQLLPSLRAEIAASAELSELLRRADQGIAGPHWTAAHGLIYYRNRLYVDAASPLRTTILADVHARSHEGVQRTIKRLRGEFFWKGMRRHVHEFIATCVVCQQNKADHLLPAGLLQPLPVPTQIWADLSMDFVEGLPSVRGKSILMVVVDRFSKGAHFIAMTRPLVAETVAQIFFQEIFRLHGMPETLVSDRDRVFTSTFWKELFTLSGTKLAFSSAYHPQSDGQTEVVNRTLAMYLRCLTGDRPRDWPRWLPWTEYCYNTAYHSALQTTPFRLTYGRDPPRLLSYTGGSANMTAVDTQLQDRDEFLLMARNRLLQAQLRMEKAYNRGHRELTLAVGDWVWLRRRPYRQVSAIRTTSHKLGPKFFGPYQIIARIGEVAYRLALPPEARIHDVFHVSQLKLFVGPPPATPLVALPPQPVDTLSSNEGDDVTAPTELDGRWGQTYQRRPTLMAE</sequence>
<dbReference type="Pfam" id="PF00078">
    <property type="entry name" value="RVT_1"/>
    <property type="match status" value="1"/>
</dbReference>
<dbReference type="EMBL" id="JBBWWQ010000011">
    <property type="protein sequence ID" value="KAK8936216.1"/>
    <property type="molecule type" value="Genomic_DNA"/>
</dbReference>
<dbReference type="Pfam" id="PF17921">
    <property type="entry name" value="Integrase_H2C2"/>
    <property type="match status" value="1"/>
</dbReference>
<dbReference type="GO" id="GO:0003887">
    <property type="term" value="F:DNA-directed DNA polymerase activity"/>
    <property type="evidence" value="ECO:0007669"/>
    <property type="project" value="UniProtKB-KW"/>
</dbReference>
<dbReference type="InterPro" id="IPR001584">
    <property type="entry name" value="Integrase_cat-core"/>
</dbReference>
<dbReference type="Gene3D" id="2.40.70.10">
    <property type="entry name" value="Acid Proteases"/>
    <property type="match status" value="1"/>
</dbReference>
<dbReference type="GO" id="GO:0003964">
    <property type="term" value="F:RNA-directed DNA polymerase activity"/>
    <property type="evidence" value="ECO:0007669"/>
    <property type="project" value="UniProtKB-KW"/>
</dbReference>
<dbReference type="GO" id="GO:0046872">
    <property type="term" value="F:metal ion binding"/>
    <property type="evidence" value="ECO:0007669"/>
    <property type="project" value="UniProtKB-KW"/>
</dbReference>
<dbReference type="GO" id="GO:0004190">
    <property type="term" value="F:aspartic-type endopeptidase activity"/>
    <property type="evidence" value="ECO:0007669"/>
    <property type="project" value="UniProtKB-KW"/>
</dbReference>
<keyword evidence="3" id="KW-0548">Nucleotidyltransferase</keyword>
<keyword evidence="13" id="KW-0238">DNA-binding</keyword>
<evidence type="ECO:0000256" key="14">
    <source>
        <dbReference type="ARBA" id="ARBA00023172"/>
    </source>
</evidence>
<keyword evidence="20" id="KW-1185">Reference proteome</keyword>
<evidence type="ECO:0000256" key="13">
    <source>
        <dbReference type="ARBA" id="ARBA00023125"/>
    </source>
</evidence>
<dbReference type="GO" id="GO:0004519">
    <property type="term" value="F:endonuclease activity"/>
    <property type="evidence" value="ECO:0007669"/>
    <property type="project" value="UniProtKB-KW"/>
</dbReference>
<dbReference type="InterPro" id="IPR036397">
    <property type="entry name" value="RNaseH_sf"/>
</dbReference>
<organism evidence="19 20">
    <name type="scientific">Platanthera zijinensis</name>
    <dbReference type="NCBI Taxonomy" id="2320716"/>
    <lineage>
        <taxon>Eukaryota</taxon>
        <taxon>Viridiplantae</taxon>
        <taxon>Streptophyta</taxon>
        <taxon>Embryophyta</taxon>
        <taxon>Tracheophyta</taxon>
        <taxon>Spermatophyta</taxon>
        <taxon>Magnoliopsida</taxon>
        <taxon>Liliopsida</taxon>
        <taxon>Asparagales</taxon>
        <taxon>Orchidaceae</taxon>
        <taxon>Orchidoideae</taxon>
        <taxon>Orchideae</taxon>
        <taxon>Orchidinae</taxon>
        <taxon>Platanthera</taxon>
    </lineage>
</organism>